<evidence type="ECO:0000256" key="2">
    <source>
        <dbReference type="ARBA" id="ARBA00022723"/>
    </source>
</evidence>
<keyword evidence="2" id="KW-0479">Metal-binding</keyword>
<dbReference type="PANTHER" id="PTHR23131">
    <property type="entry name" value="ENDORIBONUCLEASE LACTB2"/>
    <property type="match status" value="1"/>
</dbReference>
<dbReference type="Pfam" id="PF17778">
    <property type="entry name" value="WHD_BLACT"/>
    <property type="match status" value="1"/>
</dbReference>
<keyword evidence="3" id="KW-0378">Hydrolase</keyword>
<dbReference type="InterPro" id="IPR041516">
    <property type="entry name" value="LACTB2_WH"/>
</dbReference>
<dbReference type="InterPro" id="IPR036388">
    <property type="entry name" value="WH-like_DNA-bd_sf"/>
</dbReference>
<sequence length="329" mass="35789">MAALTPLANIETLSRRVVRVLGLNPGPFTLQGCTNTYLVGTGSNRLLIDTGEGIDGYVEQLQQVLKQQGTHTDDGGAPTISHVLLTHWHHDHVGGLGDPATSTRPGVATVAGTQHHTLMPVADGDVFRAGDCTLRALHTPGHTRDHLAFYLEEEQALFTGDCVLGEKTAVFEDLPVYIASLERLKQLDARRIYPGHGPMVEGAENVRRLLDGYIEHRLAREQEIVKLISHPPPTEDEAGWTASRLLAAIYPDVPEGVKLAAGYGLLLHLLKLKHDGRVDAILPAPSPDNASTIDAIRHALELTRLPRESIPLVKDLQWTMTTDATTSTQ</sequence>
<keyword evidence="4" id="KW-0862">Zinc</keyword>
<organism evidence="6 7">
    <name type="scientific">Syncephalis pseudoplumigaleata</name>
    <dbReference type="NCBI Taxonomy" id="1712513"/>
    <lineage>
        <taxon>Eukaryota</taxon>
        <taxon>Fungi</taxon>
        <taxon>Fungi incertae sedis</taxon>
        <taxon>Zoopagomycota</taxon>
        <taxon>Zoopagomycotina</taxon>
        <taxon>Zoopagomycetes</taxon>
        <taxon>Zoopagales</taxon>
        <taxon>Piptocephalidaceae</taxon>
        <taxon>Syncephalis</taxon>
    </lineage>
</organism>
<keyword evidence="7" id="KW-1185">Reference proteome</keyword>
<gene>
    <name evidence="6" type="ORF">SYNPS1DRAFT_19058</name>
</gene>
<dbReference type="Pfam" id="PF00753">
    <property type="entry name" value="Lactamase_B"/>
    <property type="match status" value="1"/>
</dbReference>
<dbReference type="GO" id="GO:0044550">
    <property type="term" value="P:secondary metabolite biosynthetic process"/>
    <property type="evidence" value="ECO:0007669"/>
    <property type="project" value="TreeGrafter"/>
</dbReference>
<dbReference type="InterPro" id="IPR036866">
    <property type="entry name" value="RibonucZ/Hydroxyglut_hydro"/>
</dbReference>
<name>A0A4P9YUT3_9FUNG</name>
<dbReference type="CDD" id="cd07722">
    <property type="entry name" value="LACTB2-like_MBL-fold"/>
    <property type="match status" value="1"/>
</dbReference>
<dbReference type="Gene3D" id="3.60.15.10">
    <property type="entry name" value="Ribonuclease Z/Hydroxyacylglutathione hydrolase-like"/>
    <property type="match status" value="1"/>
</dbReference>
<dbReference type="InterPro" id="IPR050662">
    <property type="entry name" value="Sec-metab_biosynth-thioest"/>
</dbReference>
<evidence type="ECO:0000259" key="5">
    <source>
        <dbReference type="SMART" id="SM00849"/>
    </source>
</evidence>
<feature type="domain" description="Metallo-beta-lactamase" evidence="5">
    <location>
        <begin position="33"/>
        <end position="196"/>
    </location>
</feature>
<evidence type="ECO:0000313" key="6">
    <source>
        <dbReference type="EMBL" id="RKP23162.1"/>
    </source>
</evidence>
<dbReference type="Proteomes" id="UP000278143">
    <property type="component" value="Unassembled WGS sequence"/>
</dbReference>
<dbReference type="InterPro" id="IPR047921">
    <property type="entry name" value="LACTB2-like_MBL-fold"/>
</dbReference>
<protein>
    <submittedName>
        <fullName evidence="6">Beta-lactamase-like protein</fullName>
    </submittedName>
</protein>
<dbReference type="FunFam" id="3.60.15.10:FF:000041">
    <property type="entry name" value="Metallo-beta-lactamase domain protein"/>
    <property type="match status" value="1"/>
</dbReference>
<evidence type="ECO:0000313" key="7">
    <source>
        <dbReference type="Proteomes" id="UP000278143"/>
    </source>
</evidence>
<dbReference type="OrthoDB" id="17458at2759"/>
<proteinExistence type="inferred from homology"/>
<dbReference type="SMART" id="SM00849">
    <property type="entry name" value="Lactamase_B"/>
    <property type="match status" value="1"/>
</dbReference>
<dbReference type="AlphaFoldDB" id="A0A4P9YUT3"/>
<dbReference type="EMBL" id="KZ991256">
    <property type="protein sequence ID" value="RKP23162.1"/>
    <property type="molecule type" value="Genomic_DNA"/>
</dbReference>
<evidence type="ECO:0000256" key="4">
    <source>
        <dbReference type="ARBA" id="ARBA00022833"/>
    </source>
</evidence>
<dbReference type="PANTHER" id="PTHR23131:SF0">
    <property type="entry name" value="ENDORIBONUCLEASE LACTB2"/>
    <property type="match status" value="1"/>
</dbReference>
<evidence type="ECO:0000256" key="1">
    <source>
        <dbReference type="ARBA" id="ARBA00006759"/>
    </source>
</evidence>
<dbReference type="InterPro" id="IPR001279">
    <property type="entry name" value="Metallo-B-lactamas"/>
</dbReference>
<dbReference type="SUPFAM" id="SSF56281">
    <property type="entry name" value="Metallo-hydrolase/oxidoreductase"/>
    <property type="match status" value="1"/>
</dbReference>
<accession>A0A4P9YUT3</accession>
<comment type="similarity">
    <text evidence="1">Belongs to the metallo-beta-lactamase superfamily. Glyoxalase II family.</text>
</comment>
<dbReference type="GO" id="GO:0016787">
    <property type="term" value="F:hydrolase activity"/>
    <property type="evidence" value="ECO:0007669"/>
    <property type="project" value="UniProtKB-KW"/>
</dbReference>
<dbReference type="GO" id="GO:0046872">
    <property type="term" value="F:metal ion binding"/>
    <property type="evidence" value="ECO:0007669"/>
    <property type="project" value="UniProtKB-KW"/>
</dbReference>
<reference evidence="7" key="1">
    <citation type="journal article" date="2018" name="Nat. Microbiol.">
        <title>Leveraging single-cell genomics to expand the fungal tree of life.</title>
        <authorList>
            <person name="Ahrendt S.R."/>
            <person name="Quandt C.A."/>
            <person name="Ciobanu D."/>
            <person name="Clum A."/>
            <person name="Salamov A."/>
            <person name="Andreopoulos B."/>
            <person name="Cheng J.F."/>
            <person name="Woyke T."/>
            <person name="Pelin A."/>
            <person name="Henrissat B."/>
            <person name="Reynolds N.K."/>
            <person name="Benny G.L."/>
            <person name="Smith M.E."/>
            <person name="James T.Y."/>
            <person name="Grigoriev I.V."/>
        </authorList>
    </citation>
    <scope>NUCLEOTIDE SEQUENCE [LARGE SCALE GENOMIC DNA]</scope>
    <source>
        <strain evidence="7">Benny S71-1</strain>
    </source>
</reference>
<evidence type="ECO:0000256" key="3">
    <source>
        <dbReference type="ARBA" id="ARBA00022801"/>
    </source>
</evidence>
<dbReference type="Gene3D" id="1.10.10.10">
    <property type="entry name" value="Winged helix-like DNA-binding domain superfamily/Winged helix DNA-binding domain"/>
    <property type="match status" value="1"/>
</dbReference>